<sequence length="287" mass="31942">MRNLIIVFLFCLTCCVVTSCKSDGSGPAPVSSISEPAGGGEYVPDGYKLVWADEFETPGLPDTTRWGYQTGGHGWTAKERQLYTEANPDNVRVQDGMLSITAQLTAENRRNPFSSTRLVTKYKATFEEGYFEIRAKFPEGDGLRSAFWMVGDTVSKIGWPKAGEIDLVEHYGKFPTVVGAAVQTPDFFWSGKGQKGGSRIVKSATTEFHVYSCEWTKERLTFAVDGEEYWTYEPLPGRAQMGYPFAWPFYLVANVSVGGLRGPETAQINTGIFPASMYLDYVRVYQK</sequence>
<comment type="similarity">
    <text evidence="1">Belongs to the glycosyl hydrolase 16 family.</text>
</comment>
<dbReference type="InterPro" id="IPR013320">
    <property type="entry name" value="ConA-like_dom_sf"/>
</dbReference>
<dbReference type="EMBL" id="VOXD01000026">
    <property type="protein sequence ID" value="TXF88167.1"/>
    <property type="molecule type" value="Genomic_DNA"/>
</dbReference>
<dbReference type="Pfam" id="PF00722">
    <property type="entry name" value="Glyco_hydro_16"/>
    <property type="match status" value="1"/>
</dbReference>
<evidence type="ECO:0000313" key="4">
    <source>
        <dbReference type="EMBL" id="TXF88167.1"/>
    </source>
</evidence>
<dbReference type="CDD" id="cd08023">
    <property type="entry name" value="GH16_laminarinase_like"/>
    <property type="match status" value="1"/>
</dbReference>
<dbReference type="AlphaFoldDB" id="A0A5C7FRP8"/>
<keyword evidence="4" id="KW-0378">Hydrolase</keyword>
<evidence type="ECO:0000313" key="5">
    <source>
        <dbReference type="Proteomes" id="UP000321907"/>
    </source>
</evidence>
<dbReference type="Gene3D" id="2.60.120.200">
    <property type="match status" value="1"/>
</dbReference>
<proteinExistence type="inferred from homology"/>
<dbReference type="PROSITE" id="PS51762">
    <property type="entry name" value="GH16_2"/>
    <property type="match status" value="1"/>
</dbReference>
<keyword evidence="2" id="KW-0732">Signal</keyword>
<dbReference type="SUPFAM" id="SSF49899">
    <property type="entry name" value="Concanavalin A-like lectins/glucanases"/>
    <property type="match status" value="1"/>
</dbReference>
<keyword evidence="5" id="KW-1185">Reference proteome</keyword>
<gene>
    <name evidence="4" type="ORF">FUA23_16125</name>
</gene>
<comment type="caution">
    <text evidence="4">The sequence shown here is derived from an EMBL/GenBank/DDBJ whole genome shotgun (WGS) entry which is preliminary data.</text>
</comment>
<feature type="domain" description="GH16" evidence="3">
    <location>
        <begin position="23"/>
        <end position="287"/>
    </location>
</feature>
<dbReference type="OrthoDB" id="9809583at2"/>
<evidence type="ECO:0000256" key="1">
    <source>
        <dbReference type="ARBA" id="ARBA00006865"/>
    </source>
</evidence>
<dbReference type="GO" id="GO:0005975">
    <property type="term" value="P:carbohydrate metabolic process"/>
    <property type="evidence" value="ECO:0007669"/>
    <property type="project" value="InterPro"/>
</dbReference>
<organism evidence="4 5">
    <name type="scientific">Neolewinella aurantiaca</name>
    <dbReference type="NCBI Taxonomy" id="2602767"/>
    <lineage>
        <taxon>Bacteria</taxon>
        <taxon>Pseudomonadati</taxon>
        <taxon>Bacteroidota</taxon>
        <taxon>Saprospiria</taxon>
        <taxon>Saprospirales</taxon>
        <taxon>Lewinellaceae</taxon>
        <taxon>Neolewinella</taxon>
    </lineage>
</organism>
<evidence type="ECO:0000259" key="3">
    <source>
        <dbReference type="PROSITE" id="PS51762"/>
    </source>
</evidence>
<dbReference type="Proteomes" id="UP000321907">
    <property type="component" value="Unassembled WGS sequence"/>
</dbReference>
<dbReference type="PANTHER" id="PTHR10963">
    <property type="entry name" value="GLYCOSYL HYDROLASE-RELATED"/>
    <property type="match status" value="1"/>
</dbReference>
<feature type="chain" id="PRO_5022684696" evidence="2">
    <location>
        <begin position="20"/>
        <end position="287"/>
    </location>
</feature>
<reference evidence="4 5" key="1">
    <citation type="submission" date="2019-08" db="EMBL/GenBank/DDBJ databases">
        <title>Lewinella sp. strain SSH13 Genome sequencing and assembly.</title>
        <authorList>
            <person name="Kim I."/>
        </authorList>
    </citation>
    <scope>NUCLEOTIDE SEQUENCE [LARGE SCALE GENOMIC DNA]</scope>
    <source>
        <strain evidence="4 5">SSH13</strain>
    </source>
</reference>
<dbReference type="RefSeq" id="WP_147931793.1">
    <property type="nucleotide sequence ID" value="NZ_VOXD01000026.1"/>
</dbReference>
<dbReference type="PROSITE" id="PS51257">
    <property type="entry name" value="PROKAR_LIPOPROTEIN"/>
    <property type="match status" value="1"/>
</dbReference>
<dbReference type="InterPro" id="IPR000757">
    <property type="entry name" value="Beta-glucanase-like"/>
</dbReference>
<protein>
    <submittedName>
        <fullName evidence="4">Glycoside hydrolase family 16 protein</fullName>
    </submittedName>
</protein>
<name>A0A5C7FRP8_9BACT</name>
<dbReference type="PANTHER" id="PTHR10963:SF60">
    <property type="entry name" value="GRAM-NEGATIVE BACTERIA-BINDING PROTEIN 1-RELATED"/>
    <property type="match status" value="1"/>
</dbReference>
<dbReference type="GO" id="GO:0004553">
    <property type="term" value="F:hydrolase activity, hydrolyzing O-glycosyl compounds"/>
    <property type="evidence" value="ECO:0007669"/>
    <property type="project" value="InterPro"/>
</dbReference>
<evidence type="ECO:0000256" key="2">
    <source>
        <dbReference type="SAM" id="SignalP"/>
    </source>
</evidence>
<accession>A0A5C7FRP8</accession>
<dbReference type="InterPro" id="IPR050546">
    <property type="entry name" value="Glycosyl_Hydrlase_16"/>
</dbReference>
<feature type="signal peptide" evidence="2">
    <location>
        <begin position="1"/>
        <end position="19"/>
    </location>
</feature>